<dbReference type="AlphaFoldDB" id="A0A093VML6"/>
<gene>
    <name evidence="2" type="ORF">GQ26_0012510</name>
</gene>
<comment type="caution">
    <text evidence="2">The sequence shown here is derived from an EMBL/GenBank/DDBJ whole genome shotgun (WGS) entry which is preliminary data.</text>
</comment>
<dbReference type="EMBL" id="JPOX01000001">
    <property type="protein sequence ID" value="KFX53440.1"/>
    <property type="molecule type" value="Genomic_DNA"/>
</dbReference>
<comment type="similarity">
    <text evidence="1">Belongs to the enoyl-CoA hydratase/isomerase family.</text>
</comment>
<dbReference type="InterPro" id="IPR001753">
    <property type="entry name" value="Enoyl-CoA_hydra/iso"/>
</dbReference>
<accession>A0A093VML6</accession>
<dbReference type="InterPro" id="IPR029045">
    <property type="entry name" value="ClpP/crotonase-like_dom_sf"/>
</dbReference>
<dbReference type="Pfam" id="PF00378">
    <property type="entry name" value="ECH_1"/>
    <property type="match status" value="1"/>
</dbReference>
<organism evidence="2">
    <name type="scientific">Talaromyces marneffei PM1</name>
    <dbReference type="NCBI Taxonomy" id="1077442"/>
    <lineage>
        <taxon>Eukaryota</taxon>
        <taxon>Fungi</taxon>
        <taxon>Dikarya</taxon>
        <taxon>Ascomycota</taxon>
        <taxon>Pezizomycotina</taxon>
        <taxon>Eurotiomycetes</taxon>
        <taxon>Eurotiomycetidae</taxon>
        <taxon>Eurotiales</taxon>
        <taxon>Trichocomaceae</taxon>
        <taxon>Talaromyces</taxon>
        <taxon>Talaromyces sect. Talaromyces</taxon>
    </lineage>
</organism>
<dbReference type="PANTHER" id="PTHR43802:SF1">
    <property type="entry name" value="IP11341P-RELATED"/>
    <property type="match status" value="1"/>
</dbReference>
<dbReference type="CDD" id="cd06558">
    <property type="entry name" value="crotonase-like"/>
    <property type="match status" value="1"/>
</dbReference>
<evidence type="ECO:0000256" key="1">
    <source>
        <dbReference type="ARBA" id="ARBA00005254"/>
    </source>
</evidence>
<dbReference type="SUPFAM" id="SSF52096">
    <property type="entry name" value="ClpP/crotonase"/>
    <property type="match status" value="1"/>
</dbReference>
<protein>
    <submittedName>
        <fullName evidence="2">Carnitinyl-CoA dehydratase</fullName>
    </submittedName>
</protein>
<evidence type="ECO:0000313" key="2">
    <source>
        <dbReference type="EMBL" id="KFX53440.1"/>
    </source>
</evidence>
<reference evidence="2" key="1">
    <citation type="journal article" date="2014" name="PLoS Genet.">
        <title>Signature Gene Expression Reveals Novel Clues to the Molecular Mechanisms of Dimorphic Transition in Penicillium marneffei.</title>
        <authorList>
            <person name="Yang E."/>
            <person name="Wang G."/>
            <person name="Cai J."/>
            <person name="Woo P.C."/>
            <person name="Lau S.K."/>
            <person name="Yuen K.-Y."/>
            <person name="Chow W.-N."/>
            <person name="Lin X."/>
        </authorList>
    </citation>
    <scope>NUCLEOTIDE SEQUENCE [LARGE SCALE GENOMIC DNA]</scope>
    <source>
        <strain evidence="2">PM1</strain>
    </source>
</reference>
<sequence>MADLQTQPPFSQYYILAYPTPHVLLVTINREKNRNALNYAAHWDAEAIFRWFDNEPSLRVAVVTGKGSKSFCAGQDLIEQNNNVSGNKSGNLSHPPGGFMGLSRRRGKKPVIAAVNGDIIVASPTATFGLPEAQVGLYAAAGGLSRLTRISGLQIASEIAMTNRRLTAAEAQQYLLPIARRNHCDEAWDSGGVGDGECGTGYDSDATGLCREVVWRGEFCHWG</sequence>
<name>A0A093VML6_TALMA</name>
<dbReference type="Gene3D" id="3.90.226.10">
    <property type="entry name" value="2-enoyl-CoA Hydratase, Chain A, domain 1"/>
    <property type="match status" value="1"/>
</dbReference>
<proteinExistence type="inferred from homology"/>
<dbReference type="PANTHER" id="PTHR43802">
    <property type="entry name" value="ENOYL-COA HYDRATASE"/>
    <property type="match status" value="1"/>
</dbReference>